<dbReference type="SUPFAM" id="SSF52047">
    <property type="entry name" value="RNI-like"/>
    <property type="match status" value="1"/>
</dbReference>
<dbReference type="PANTHER" id="PTHR13382:SF16">
    <property type="entry name" value="F-BOX PROTEIN SKIP28"/>
    <property type="match status" value="1"/>
</dbReference>
<keyword evidence="3" id="KW-1185">Reference proteome</keyword>
<dbReference type="AlphaFoldDB" id="A0AAE1J7L2"/>
<evidence type="ECO:0000313" key="3">
    <source>
        <dbReference type="Proteomes" id="UP001293593"/>
    </source>
</evidence>
<dbReference type="GO" id="GO:0005737">
    <property type="term" value="C:cytoplasm"/>
    <property type="evidence" value="ECO:0007669"/>
    <property type="project" value="TreeGrafter"/>
</dbReference>
<evidence type="ECO:0000313" key="2">
    <source>
        <dbReference type="EMBL" id="KAK4263986.1"/>
    </source>
</evidence>
<name>A0AAE1J7L2_9FABA</name>
<gene>
    <name evidence="2" type="ORF">QN277_029329</name>
</gene>
<dbReference type="InterPro" id="IPR017900">
    <property type="entry name" value="4Fe4S_Fe_S_CS"/>
</dbReference>
<dbReference type="InterPro" id="IPR050648">
    <property type="entry name" value="F-box_LRR-repeat"/>
</dbReference>
<organism evidence="2 3">
    <name type="scientific">Acacia crassicarpa</name>
    <name type="common">northern wattle</name>
    <dbReference type="NCBI Taxonomy" id="499986"/>
    <lineage>
        <taxon>Eukaryota</taxon>
        <taxon>Viridiplantae</taxon>
        <taxon>Streptophyta</taxon>
        <taxon>Embryophyta</taxon>
        <taxon>Tracheophyta</taxon>
        <taxon>Spermatophyta</taxon>
        <taxon>Magnoliopsida</taxon>
        <taxon>eudicotyledons</taxon>
        <taxon>Gunneridae</taxon>
        <taxon>Pentapetalae</taxon>
        <taxon>rosids</taxon>
        <taxon>fabids</taxon>
        <taxon>Fabales</taxon>
        <taxon>Fabaceae</taxon>
        <taxon>Caesalpinioideae</taxon>
        <taxon>mimosoid clade</taxon>
        <taxon>Acacieae</taxon>
        <taxon>Acacia</taxon>
    </lineage>
</organism>
<reference evidence="2" key="1">
    <citation type="submission" date="2023-10" db="EMBL/GenBank/DDBJ databases">
        <title>Chromosome-level genome of the transformable northern wattle, Acacia crassicarpa.</title>
        <authorList>
            <person name="Massaro I."/>
            <person name="Sinha N.R."/>
            <person name="Poethig S."/>
            <person name="Leichty A.R."/>
        </authorList>
    </citation>
    <scope>NUCLEOTIDE SEQUENCE</scope>
    <source>
        <strain evidence="2">Acra3RX</strain>
        <tissue evidence="2">Leaf</tissue>
    </source>
</reference>
<protein>
    <recommendedName>
        <fullName evidence="4">F-box protein</fullName>
    </recommendedName>
</protein>
<sequence length="320" mass="36327">MADSSEPSSDSTLTLASDQSQPSNSEQLHDAFFFVLPYLPLYELLAMSLVCKSLNDALNDDVLPWLNLLVEGPLSSKLTDQILIRIAAKANGRLSSLALMNCKNITDIGLQKVVEENPFIDKLYIPACTGITPEGVLSAVKILCQGSHNLSILRINGIYNFKKQHMDTLASYLTKDQNQPLKELQKQHPIFYHERFSFSAFKPKESHQIIDLQTCPMCFEVRMVYDCPRGKCKRKECRACTLCIPRCENCGGCIRSLVASGGTDFLCSECWFQFPKCSVCEKPYCKQHNNWWCNETTPGFLLQLYDENFVDYYLYSDIVF</sequence>
<feature type="region of interest" description="Disordered" evidence="1">
    <location>
        <begin position="1"/>
        <end position="22"/>
    </location>
</feature>
<dbReference type="Gene3D" id="3.80.10.10">
    <property type="entry name" value="Ribonuclease Inhibitor"/>
    <property type="match status" value="1"/>
</dbReference>
<dbReference type="InterPro" id="IPR036047">
    <property type="entry name" value="F-box-like_dom_sf"/>
</dbReference>
<dbReference type="Proteomes" id="UP001293593">
    <property type="component" value="Unassembled WGS sequence"/>
</dbReference>
<comment type="caution">
    <text evidence="2">The sequence shown here is derived from an EMBL/GenBank/DDBJ whole genome shotgun (WGS) entry which is preliminary data.</text>
</comment>
<dbReference type="PANTHER" id="PTHR13382">
    <property type="entry name" value="MITOCHONDRIAL ATP SYNTHASE COUPLING FACTOR B"/>
    <property type="match status" value="1"/>
</dbReference>
<dbReference type="PROSITE" id="PS00198">
    <property type="entry name" value="4FE4S_FER_1"/>
    <property type="match status" value="1"/>
</dbReference>
<evidence type="ECO:0008006" key="4">
    <source>
        <dbReference type="Google" id="ProtNLM"/>
    </source>
</evidence>
<evidence type="ECO:0000256" key="1">
    <source>
        <dbReference type="SAM" id="MobiDB-lite"/>
    </source>
</evidence>
<dbReference type="InterPro" id="IPR032675">
    <property type="entry name" value="LRR_dom_sf"/>
</dbReference>
<dbReference type="EMBL" id="JAWXYG010000009">
    <property type="protein sequence ID" value="KAK4263986.1"/>
    <property type="molecule type" value="Genomic_DNA"/>
</dbReference>
<dbReference type="SUPFAM" id="SSF81383">
    <property type="entry name" value="F-box domain"/>
    <property type="match status" value="1"/>
</dbReference>
<proteinExistence type="predicted"/>
<accession>A0AAE1J7L2</accession>